<protein>
    <recommendedName>
        <fullName evidence="3">HTH cro/C1-type domain-containing protein</fullName>
    </recommendedName>
</protein>
<evidence type="ECO:0000313" key="2">
    <source>
        <dbReference type="Proteomes" id="UP000482960"/>
    </source>
</evidence>
<dbReference type="Pfam" id="PF13560">
    <property type="entry name" value="HTH_31"/>
    <property type="match status" value="1"/>
</dbReference>
<dbReference type="SUPFAM" id="SSF48452">
    <property type="entry name" value="TPR-like"/>
    <property type="match status" value="1"/>
</dbReference>
<proteinExistence type="predicted"/>
<dbReference type="AlphaFoldDB" id="A0A6V8L7M0"/>
<gene>
    <name evidence="1" type="ORF">Prum_068940</name>
</gene>
<evidence type="ECO:0000313" key="1">
    <source>
        <dbReference type="EMBL" id="GFJ93252.1"/>
    </source>
</evidence>
<reference evidence="1 2" key="2">
    <citation type="submission" date="2020-03" db="EMBL/GenBank/DDBJ databases">
        <authorList>
            <person name="Ichikawa N."/>
            <person name="Kimura A."/>
            <person name="Kitahashi Y."/>
            <person name="Uohara A."/>
        </authorList>
    </citation>
    <scope>NUCLEOTIDE SEQUENCE [LARGE SCALE GENOMIC DNA]</scope>
    <source>
        <strain evidence="1 2">NBRC 108638</strain>
    </source>
</reference>
<dbReference type="InterPro" id="IPR011990">
    <property type="entry name" value="TPR-like_helical_dom_sf"/>
</dbReference>
<organism evidence="1 2">
    <name type="scientific">Phytohabitans rumicis</name>
    <dbReference type="NCBI Taxonomy" id="1076125"/>
    <lineage>
        <taxon>Bacteria</taxon>
        <taxon>Bacillati</taxon>
        <taxon>Actinomycetota</taxon>
        <taxon>Actinomycetes</taxon>
        <taxon>Micromonosporales</taxon>
        <taxon>Micromonosporaceae</taxon>
    </lineage>
</organism>
<keyword evidence="2" id="KW-1185">Reference proteome</keyword>
<reference evidence="1 2" key="1">
    <citation type="submission" date="2020-03" db="EMBL/GenBank/DDBJ databases">
        <title>Whole genome shotgun sequence of Phytohabitans rumicis NBRC 108638.</title>
        <authorList>
            <person name="Komaki H."/>
            <person name="Tamura T."/>
        </authorList>
    </citation>
    <scope>NUCLEOTIDE SEQUENCE [LARGE SCALE GENOMIC DNA]</scope>
    <source>
        <strain evidence="1 2">NBRC 108638</strain>
    </source>
</reference>
<dbReference type="CDD" id="cd00093">
    <property type="entry name" value="HTH_XRE"/>
    <property type="match status" value="1"/>
</dbReference>
<name>A0A6V8L7M0_9ACTN</name>
<sequence length="427" mass="45924">MFREAAGYTQHEFAPLTLYGRSTIANVETGGQRAQREFWQRCDQLLNTDGVLTADYDEITLLEQQLLAATARSSSRAGGFADTSSDAYVEVARSIMDAARETSEHAMDAGAWAVSDATIEQLRDEATRIARSFTRLAPAVAVTETLRLRNLAASLLERTRRPGQQQELYLIVAQAAGLLASESIDLGLWPLAKDYARAAYTYGEVIGHDGVRAYARGMQATIAYWTGQPAEAVEYAEAAVALAPAGVARVRALSVLARAWSHRGAADQVQQAITAAEEARTVDGQDLLHDVVGGEFGYSAAQQARSVSTAWLQVGRAESAIAAAATALELAGSQPADPWSTVPAEARVDLATCQLLGGQLDSARETLAPLWPMPADWRRIGLVGRLSRVQRVLSEPQWRGVPKARRMAELASGFVTTHETPPALPPA</sequence>
<dbReference type="Proteomes" id="UP000482960">
    <property type="component" value="Unassembled WGS sequence"/>
</dbReference>
<accession>A0A6V8L7M0</accession>
<dbReference type="InterPro" id="IPR001387">
    <property type="entry name" value="Cro/C1-type_HTH"/>
</dbReference>
<comment type="caution">
    <text evidence="1">The sequence shown here is derived from an EMBL/GenBank/DDBJ whole genome shotgun (WGS) entry which is preliminary data.</text>
</comment>
<dbReference type="Gene3D" id="1.25.40.10">
    <property type="entry name" value="Tetratricopeptide repeat domain"/>
    <property type="match status" value="1"/>
</dbReference>
<dbReference type="EMBL" id="BLPG01000001">
    <property type="protein sequence ID" value="GFJ93252.1"/>
    <property type="molecule type" value="Genomic_DNA"/>
</dbReference>
<evidence type="ECO:0008006" key="3">
    <source>
        <dbReference type="Google" id="ProtNLM"/>
    </source>
</evidence>